<dbReference type="Gene3D" id="3.40.50.10140">
    <property type="entry name" value="Toll/interleukin-1 receptor homology (TIR) domain"/>
    <property type="match status" value="1"/>
</dbReference>
<dbReference type="FunFam" id="3.40.50.10140:FF:000007">
    <property type="entry name" value="Disease resistance protein (TIR-NBS-LRR class)"/>
    <property type="match status" value="1"/>
</dbReference>
<feature type="domain" description="TIR" evidence="2">
    <location>
        <begin position="9"/>
        <end position="153"/>
    </location>
</feature>
<proteinExistence type="predicted"/>
<organism evidence="3 4">
    <name type="scientific">Acacia crassicarpa</name>
    <name type="common">northern wattle</name>
    <dbReference type="NCBI Taxonomy" id="499986"/>
    <lineage>
        <taxon>Eukaryota</taxon>
        <taxon>Viridiplantae</taxon>
        <taxon>Streptophyta</taxon>
        <taxon>Embryophyta</taxon>
        <taxon>Tracheophyta</taxon>
        <taxon>Spermatophyta</taxon>
        <taxon>Magnoliopsida</taxon>
        <taxon>eudicotyledons</taxon>
        <taxon>Gunneridae</taxon>
        <taxon>Pentapetalae</taxon>
        <taxon>rosids</taxon>
        <taxon>fabids</taxon>
        <taxon>Fabales</taxon>
        <taxon>Fabaceae</taxon>
        <taxon>Caesalpinioideae</taxon>
        <taxon>mimosoid clade</taxon>
        <taxon>Acacieae</taxon>
        <taxon>Acacia</taxon>
    </lineage>
</organism>
<keyword evidence="1" id="KW-0520">NAD</keyword>
<dbReference type="InterPro" id="IPR000157">
    <property type="entry name" value="TIR_dom"/>
</dbReference>
<protein>
    <recommendedName>
        <fullName evidence="2">TIR domain-containing protein</fullName>
    </recommendedName>
</protein>
<comment type="caution">
    <text evidence="3">The sequence shown here is derived from an EMBL/GenBank/DDBJ whole genome shotgun (WGS) entry which is preliminary data.</text>
</comment>
<dbReference type="AlphaFoldDB" id="A0AAE1JGF7"/>
<dbReference type="PROSITE" id="PS50104">
    <property type="entry name" value="TIR"/>
    <property type="match status" value="1"/>
</dbReference>
<dbReference type="Pfam" id="PF01582">
    <property type="entry name" value="TIR"/>
    <property type="match status" value="1"/>
</dbReference>
<evidence type="ECO:0000313" key="3">
    <source>
        <dbReference type="EMBL" id="KAK4270102.1"/>
    </source>
</evidence>
<gene>
    <name evidence="3" type="ORF">QN277_023182</name>
</gene>
<dbReference type="PANTHER" id="PTHR32009:SF160">
    <property type="entry name" value="DISEASE RESISTANCE PROTEIN (TIR-NBS-LRR CLASS)"/>
    <property type="match status" value="1"/>
</dbReference>
<evidence type="ECO:0000259" key="2">
    <source>
        <dbReference type="PROSITE" id="PS50104"/>
    </source>
</evidence>
<accession>A0AAE1JGF7</accession>
<dbReference type="SUPFAM" id="SSF52200">
    <property type="entry name" value="Toll/Interleukin receptor TIR domain"/>
    <property type="match status" value="1"/>
</dbReference>
<dbReference type="SMART" id="SM00255">
    <property type="entry name" value="TIR"/>
    <property type="match status" value="1"/>
</dbReference>
<dbReference type="EMBL" id="JAWXYG010000006">
    <property type="protein sequence ID" value="KAK4270102.1"/>
    <property type="molecule type" value="Genomic_DNA"/>
</dbReference>
<dbReference type="PANTHER" id="PTHR32009">
    <property type="entry name" value="TMV RESISTANCE PROTEIN N-LIKE"/>
    <property type="match status" value="1"/>
</dbReference>
<evidence type="ECO:0000256" key="1">
    <source>
        <dbReference type="ARBA" id="ARBA00023027"/>
    </source>
</evidence>
<reference evidence="3" key="1">
    <citation type="submission" date="2023-10" db="EMBL/GenBank/DDBJ databases">
        <title>Chromosome-level genome of the transformable northern wattle, Acacia crassicarpa.</title>
        <authorList>
            <person name="Massaro I."/>
            <person name="Sinha N.R."/>
            <person name="Poethig S."/>
            <person name="Leichty A.R."/>
        </authorList>
    </citation>
    <scope>NUCLEOTIDE SEQUENCE</scope>
    <source>
        <strain evidence="3">Acra3RX</strain>
        <tissue evidence="3">Leaf</tissue>
    </source>
</reference>
<keyword evidence="4" id="KW-1185">Reference proteome</keyword>
<dbReference type="InterPro" id="IPR035897">
    <property type="entry name" value="Toll_tir_struct_dom_sf"/>
</dbReference>
<evidence type="ECO:0000313" key="4">
    <source>
        <dbReference type="Proteomes" id="UP001293593"/>
    </source>
</evidence>
<sequence length="153" mass="17466">MASASSSSWTYDVFLSFRGEDTRRSLTSTLYNALRQSGIHAFMDDSGIKRGENISRSLLQAIQRSRMAIIIFSQNYASSRWCMDELLQIMECHRTQAQMVIPIFYKVDPSDVRHHRGSYDIATTGSWRNDRVFQWRKALTAAANIAGFTSTIL</sequence>
<dbReference type="GO" id="GO:0007165">
    <property type="term" value="P:signal transduction"/>
    <property type="evidence" value="ECO:0007669"/>
    <property type="project" value="InterPro"/>
</dbReference>
<dbReference type="Proteomes" id="UP001293593">
    <property type="component" value="Unassembled WGS sequence"/>
</dbReference>
<name>A0AAE1JGF7_9FABA</name>